<protein>
    <submittedName>
        <fullName evidence="1">1-acyl-sn-glycerol-3-phosphate acyltransferase</fullName>
    </submittedName>
</protein>
<evidence type="ECO:0000313" key="2">
    <source>
        <dbReference type="Proteomes" id="UP001165561"/>
    </source>
</evidence>
<evidence type="ECO:0000313" key="1">
    <source>
        <dbReference type="EMBL" id="MDD9204917.1"/>
    </source>
</evidence>
<dbReference type="EMBL" id="JARACI010000089">
    <property type="protein sequence ID" value="MDD9204917.1"/>
    <property type="molecule type" value="Genomic_DNA"/>
</dbReference>
<accession>A0ABT5TS96</accession>
<keyword evidence="1" id="KW-0808">Transferase</keyword>
<sequence length="75" mass="7492">YVPPPRADLHVVFGPPLDLRAEPGATGRQAVAHAMTAISEGLVAHVTDAVARTGVALPVDDGMRPGSPGAAGTGQ</sequence>
<comment type="caution">
    <text evidence="1">The sequence shown here is derived from an EMBL/GenBank/DDBJ whole genome shotgun (WGS) entry which is preliminary data.</text>
</comment>
<proteinExistence type="predicted"/>
<keyword evidence="1" id="KW-0012">Acyltransferase</keyword>
<feature type="non-terminal residue" evidence="1">
    <location>
        <position position="1"/>
    </location>
</feature>
<dbReference type="GO" id="GO:0016746">
    <property type="term" value="F:acyltransferase activity"/>
    <property type="evidence" value="ECO:0007669"/>
    <property type="project" value="UniProtKB-KW"/>
</dbReference>
<reference evidence="1" key="1">
    <citation type="submission" date="2023-02" db="EMBL/GenBank/DDBJ databases">
        <title>Georgenia sp.10Sc9-8, isolated from a soil sample collected from the Taklamakan desert.</title>
        <authorList>
            <person name="Liu S."/>
        </authorList>
    </citation>
    <scope>NUCLEOTIDE SEQUENCE</scope>
    <source>
        <strain evidence="1">10Sc9-8</strain>
    </source>
</reference>
<dbReference type="Proteomes" id="UP001165561">
    <property type="component" value="Unassembled WGS sequence"/>
</dbReference>
<gene>
    <name evidence="1" type="ORF">PU560_00390</name>
</gene>
<name>A0ABT5TS96_9MICO</name>
<organism evidence="1 2">
    <name type="scientific">Georgenia halotolerans</name>
    <dbReference type="NCBI Taxonomy" id="3028317"/>
    <lineage>
        <taxon>Bacteria</taxon>
        <taxon>Bacillati</taxon>
        <taxon>Actinomycetota</taxon>
        <taxon>Actinomycetes</taxon>
        <taxon>Micrococcales</taxon>
        <taxon>Bogoriellaceae</taxon>
        <taxon>Georgenia</taxon>
    </lineage>
</organism>
<keyword evidence="2" id="KW-1185">Reference proteome</keyword>